<evidence type="ECO:0000313" key="3">
    <source>
        <dbReference type="EMBL" id="RZC73134.1"/>
    </source>
</evidence>
<feature type="chain" id="PRO_5021199631" description="Root cap" evidence="2">
    <location>
        <begin position="26"/>
        <end position="541"/>
    </location>
</feature>
<accession>A0A4Y7KIF9</accession>
<evidence type="ECO:0000256" key="1">
    <source>
        <dbReference type="SAM" id="MobiDB-lite"/>
    </source>
</evidence>
<protein>
    <recommendedName>
        <fullName evidence="5">Root cap</fullName>
    </recommendedName>
</protein>
<gene>
    <name evidence="3" type="ORF">C5167_048615</name>
</gene>
<proteinExistence type="predicted"/>
<dbReference type="Gramene" id="RZC73134">
    <property type="protein sequence ID" value="RZC73134"/>
    <property type="gene ID" value="C5167_048615"/>
</dbReference>
<dbReference type="OrthoDB" id="2012132at2759"/>
<feature type="compositionally biased region" description="Acidic residues" evidence="1">
    <location>
        <begin position="86"/>
        <end position="95"/>
    </location>
</feature>
<reference evidence="3 4" key="1">
    <citation type="journal article" date="2018" name="Science">
        <title>The opium poppy genome and morphinan production.</title>
        <authorList>
            <person name="Guo L."/>
            <person name="Winzer T."/>
            <person name="Yang X."/>
            <person name="Li Y."/>
            <person name="Ning Z."/>
            <person name="He Z."/>
            <person name="Teodor R."/>
            <person name="Lu Y."/>
            <person name="Bowser T.A."/>
            <person name="Graham I.A."/>
            <person name="Ye K."/>
        </authorList>
    </citation>
    <scope>NUCLEOTIDE SEQUENCE [LARGE SCALE GENOMIC DNA]</scope>
    <source>
        <strain evidence="4">cv. HN1</strain>
        <tissue evidence="3">Leaves</tissue>
    </source>
</reference>
<sequence>MARAMVQFFSASVMILLMMGQLAEAARKLSDDDGNSPGSSGSSATCNNDKYKECHNLVHVCPKKCGDSGCHVHCRSCKPICGPDDGSSDDDDDEPTTPAPTPVTPTPIYPTPVTPSPTPVTPAPTPVTPTPVYPTPTPVTPVTPSPTPVTPTPTPVTPSPTPVTPTPAPVTPSPTPVTPTPVTPSPTPVTPSPVTPSPTPVTPTPPTVPTPSPVTPTPPTVPTPSPVTPTPSTPTYPPGSGVSAKKRSRCRNSKYPKCYNVEHACPAACPTGCVVDCVSCKPMCSCDQPGAVCQDPRFVGGDGITFYFHGKQNRDFCLLSDSNLHINGHFIGKRNQNMNRDFTWVQAIGVLFNDHQIYVGSQKTATWDDSVDRIALSFDGQPIYLPELEGAKWQSEVDSSISITRSGVTNRIIIEVEGNFKITANVVPITDEESRIHNYAITSEDCFAHLDLAFKFYSLSEDVNGVLGQTYAKNYVSGVKMGAAMPVMGGDNKFITSNLFAKDCAVARFIGSESNDGGSSSEYGSLNCSSGIDGTGVVCKR</sequence>
<dbReference type="Proteomes" id="UP000316621">
    <property type="component" value="Chromosome 8"/>
</dbReference>
<feature type="region of interest" description="Disordered" evidence="1">
    <location>
        <begin position="84"/>
        <end position="246"/>
    </location>
</feature>
<dbReference type="PRINTS" id="PR01217">
    <property type="entry name" value="PRICHEXTENSN"/>
</dbReference>
<dbReference type="PANTHER" id="PTHR31656">
    <property type="entry name" value="ROOT CAP DOMAIN-CONTAINING PROTEIN"/>
    <property type="match status" value="1"/>
</dbReference>
<feature type="compositionally biased region" description="Pro residues" evidence="1">
    <location>
        <begin position="97"/>
        <end position="237"/>
    </location>
</feature>
<dbReference type="STRING" id="3469.A0A4Y7KIF9"/>
<evidence type="ECO:0008006" key="5">
    <source>
        <dbReference type="Google" id="ProtNLM"/>
    </source>
</evidence>
<feature type="signal peptide" evidence="2">
    <location>
        <begin position="1"/>
        <end position="25"/>
    </location>
</feature>
<evidence type="ECO:0000313" key="4">
    <source>
        <dbReference type="Proteomes" id="UP000316621"/>
    </source>
</evidence>
<dbReference type="OMA" id="NDKYKEC"/>
<name>A0A4Y7KIF9_PAPSO</name>
<dbReference type="EMBL" id="CM010722">
    <property type="protein sequence ID" value="RZC73134.1"/>
    <property type="molecule type" value="Genomic_DNA"/>
</dbReference>
<dbReference type="Pfam" id="PF06830">
    <property type="entry name" value="Root_cap"/>
    <property type="match status" value="1"/>
</dbReference>
<dbReference type="InterPro" id="IPR009646">
    <property type="entry name" value="Root_cap"/>
</dbReference>
<evidence type="ECO:0000256" key="2">
    <source>
        <dbReference type="SAM" id="SignalP"/>
    </source>
</evidence>
<keyword evidence="2" id="KW-0732">Signal</keyword>
<keyword evidence="4" id="KW-1185">Reference proteome</keyword>
<organism evidence="3 4">
    <name type="scientific">Papaver somniferum</name>
    <name type="common">Opium poppy</name>
    <dbReference type="NCBI Taxonomy" id="3469"/>
    <lineage>
        <taxon>Eukaryota</taxon>
        <taxon>Viridiplantae</taxon>
        <taxon>Streptophyta</taxon>
        <taxon>Embryophyta</taxon>
        <taxon>Tracheophyta</taxon>
        <taxon>Spermatophyta</taxon>
        <taxon>Magnoliopsida</taxon>
        <taxon>Ranunculales</taxon>
        <taxon>Papaveraceae</taxon>
        <taxon>Papaveroideae</taxon>
        <taxon>Papaver</taxon>
    </lineage>
</organism>
<dbReference type="AlphaFoldDB" id="A0A4Y7KIF9"/>